<accession>A0A410J6Y4</accession>
<reference evidence="1" key="1">
    <citation type="submission" date="2018-10" db="EMBL/GenBank/DDBJ databases">
        <title>The sequence of plasmid pCRE7-NDM in Citrobacter freundii.</title>
        <authorList>
            <person name="Dong D."/>
            <person name="Liu Z."/>
            <person name="Zhao H."/>
            <person name="Jia N."/>
            <person name="Feng J."/>
            <person name="Zhu Y."/>
        </authorList>
    </citation>
    <scope>NUCLEOTIDE SEQUENCE</scope>
    <source>
        <strain evidence="1">CRE3</strain>
        <plasmid evidence="1">pCRE7-NDM</plasmid>
    </source>
</reference>
<proteinExistence type="predicted"/>
<protein>
    <submittedName>
        <fullName evidence="1">Uncharacterized protein</fullName>
    </submittedName>
</protein>
<dbReference type="AlphaFoldDB" id="A0A410J6Y4"/>
<sequence length="205" mass="22671">MKKFLRIKTWFVRLFSPDKKTLGAIGEDLRKVAVTAIGVGIVGVVAVIRVLPSEALCPHNAIRKYIGTSIISQKKKNRNMSMARNTPITPPKIHIRFREGGRRHAGLVRIKLHYEAAVHTAPGERMDSEEPPNVRVACSGDIDEVVRLMHDAAAWMSAKGTPAWDVARIDRTFAETFVLRSELLVASCSDGIHVSTMPAECLSYS</sequence>
<organism evidence="1">
    <name type="scientific">Citrobacter freundii</name>
    <dbReference type="NCBI Taxonomy" id="546"/>
    <lineage>
        <taxon>Bacteria</taxon>
        <taxon>Pseudomonadati</taxon>
        <taxon>Pseudomonadota</taxon>
        <taxon>Gammaproteobacteria</taxon>
        <taxon>Enterobacterales</taxon>
        <taxon>Enterobacteriaceae</taxon>
        <taxon>Citrobacter</taxon>
        <taxon>Citrobacter freundii complex</taxon>
    </lineage>
</organism>
<keyword evidence="1" id="KW-0614">Plasmid</keyword>
<geneLocation type="plasmid" evidence="1">
    <name>pCRE7-NDM</name>
</geneLocation>
<name>A0A410J6Y4_CITFR</name>
<dbReference type="EMBL" id="MK101346">
    <property type="protein sequence ID" value="QAR16429.1"/>
    <property type="molecule type" value="Genomic_DNA"/>
</dbReference>
<evidence type="ECO:0000313" key="1">
    <source>
        <dbReference type="EMBL" id="QAR16429.1"/>
    </source>
</evidence>